<feature type="compositionally biased region" description="Low complexity" evidence="1">
    <location>
        <begin position="23"/>
        <end position="49"/>
    </location>
</feature>
<evidence type="ECO:0000313" key="4">
    <source>
        <dbReference type="EMBL" id="KES07362.1"/>
    </source>
</evidence>
<dbReference type="EMBL" id="JFCB01000006">
    <property type="protein sequence ID" value="KES07362.1"/>
    <property type="molecule type" value="Genomic_DNA"/>
</dbReference>
<evidence type="ECO:0000313" key="5">
    <source>
        <dbReference type="Proteomes" id="UP000028341"/>
    </source>
</evidence>
<keyword evidence="2" id="KW-0472">Membrane</keyword>
<feature type="chain" id="PRO_5038631621" description="Gram-positive cocci surface proteins LPxTG domain-containing protein" evidence="3">
    <location>
        <begin position="26"/>
        <end position="252"/>
    </location>
</feature>
<feature type="signal peptide" evidence="3">
    <location>
        <begin position="1"/>
        <end position="25"/>
    </location>
</feature>
<feature type="transmembrane region" description="Helical" evidence="2">
    <location>
        <begin position="221"/>
        <end position="243"/>
    </location>
</feature>
<keyword evidence="5" id="KW-1185">Reference proteome</keyword>
<feature type="region of interest" description="Disordered" evidence="1">
    <location>
        <begin position="23"/>
        <end position="56"/>
    </location>
</feature>
<gene>
    <name evidence="4" type="ORF">BU52_10170</name>
</gene>
<dbReference type="Proteomes" id="UP000028341">
    <property type="component" value="Unassembled WGS sequence"/>
</dbReference>
<keyword evidence="2" id="KW-1133">Transmembrane helix</keyword>
<sequence length="252" mass="26124">MKLRRAFLTAAVIAPLALLSTPAASAPQEETPTTSTSGPEGASAGTGSEPCVDKKGRGTALLNDDLRSETSDLRFSVVAGGGWETFTFNVRNRSDHEITDIKPLIGAGIMGKDHKDYSRHITVQVLDKATGTWTTLTHPTGKASTLTAFSLGPGQSFSHQLRLRVSSEVPQAVGHVTGEAEYADNHGCWQADDPSESITFFEISPAGAASDSLADTGSSPALSVVGLVGGTAAVAGAGAVFAVRRRKTTTEA</sequence>
<proteinExistence type="predicted"/>
<reference evidence="4 5" key="1">
    <citation type="submission" date="2014-02" db="EMBL/GenBank/DDBJ databases">
        <title>The genome announcement of Streptomyces toyocaensis NRRL15009.</title>
        <authorList>
            <person name="Hong H.-J."/>
            <person name="Kwun M.J."/>
        </authorList>
    </citation>
    <scope>NUCLEOTIDE SEQUENCE [LARGE SCALE GENOMIC DNA]</scope>
    <source>
        <strain evidence="4 5">NRRL 15009</strain>
    </source>
</reference>
<name>A0A081XUY9_STRTO</name>
<evidence type="ECO:0000256" key="3">
    <source>
        <dbReference type="SAM" id="SignalP"/>
    </source>
</evidence>
<evidence type="ECO:0008006" key="6">
    <source>
        <dbReference type="Google" id="ProtNLM"/>
    </source>
</evidence>
<keyword evidence="3" id="KW-0732">Signal</keyword>
<evidence type="ECO:0000256" key="1">
    <source>
        <dbReference type="SAM" id="MobiDB-lite"/>
    </source>
</evidence>
<dbReference type="AlphaFoldDB" id="A0A081XUY9"/>
<dbReference type="eggNOG" id="ENOG502ZBYP">
    <property type="taxonomic scope" value="Bacteria"/>
</dbReference>
<accession>A0A081XUY9</accession>
<keyword evidence="2" id="KW-0812">Transmembrane</keyword>
<dbReference type="STRING" id="55952.BU52_10170"/>
<dbReference type="OrthoDB" id="4333582at2"/>
<dbReference type="PROSITE" id="PS51318">
    <property type="entry name" value="TAT"/>
    <property type="match status" value="1"/>
</dbReference>
<comment type="caution">
    <text evidence="4">The sequence shown here is derived from an EMBL/GenBank/DDBJ whole genome shotgun (WGS) entry which is preliminary data.</text>
</comment>
<organism evidence="4 5">
    <name type="scientific">Streptomyces toyocaensis</name>
    <dbReference type="NCBI Taxonomy" id="55952"/>
    <lineage>
        <taxon>Bacteria</taxon>
        <taxon>Bacillati</taxon>
        <taxon>Actinomycetota</taxon>
        <taxon>Actinomycetes</taxon>
        <taxon>Kitasatosporales</taxon>
        <taxon>Streptomycetaceae</taxon>
        <taxon>Streptomyces</taxon>
    </lineage>
</organism>
<dbReference type="RefSeq" id="WP_037931424.1">
    <property type="nucleotide sequence ID" value="NZ_JBFADL010000008.1"/>
</dbReference>
<dbReference type="InterPro" id="IPR006311">
    <property type="entry name" value="TAT_signal"/>
</dbReference>
<evidence type="ECO:0000256" key="2">
    <source>
        <dbReference type="SAM" id="Phobius"/>
    </source>
</evidence>
<protein>
    <recommendedName>
        <fullName evidence="6">Gram-positive cocci surface proteins LPxTG domain-containing protein</fullName>
    </recommendedName>
</protein>